<protein>
    <submittedName>
        <fullName evidence="2">Uncharacterized protein</fullName>
    </submittedName>
</protein>
<evidence type="ECO:0000313" key="2">
    <source>
        <dbReference type="EMBL" id="HAE1442757.1"/>
    </source>
</evidence>
<evidence type="ECO:0000313" key="1">
    <source>
        <dbReference type="EMBL" id="EBV1853344.1"/>
    </source>
</evidence>
<reference evidence="2" key="3">
    <citation type="submission" date="2019-10" db="EMBL/GenBank/DDBJ databases">
        <authorList>
            <consortium name="NCBI Pathogen Detection Project"/>
        </authorList>
    </citation>
    <scope>NUCLEOTIDE SEQUENCE</scope>
    <source>
        <strain evidence="2">Salmonella enterica</strain>
    </source>
</reference>
<gene>
    <name evidence="1" type="ORF">DNY97_17475</name>
    <name evidence="2" type="ORF">G2994_06055</name>
</gene>
<dbReference type="AlphaFoldDB" id="A0A3U7ZJZ5"/>
<reference evidence="1" key="2">
    <citation type="submission" date="2018-06" db="EMBL/GenBank/DDBJ databases">
        <authorList>
            <person name="Ashton P.M."/>
            <person name="Dallman T."/>
            <person name="Nair S."/>
            <person name="De Pinna E."/>
            <person name="Peters T."/>
            <person name="Grant K."/>
        </authorList>
    </citation>
    <scope>NUCLEOTIDE SEQUENCE</scope>
    <source>
        <strain evidence="1">527520</strain>
    </source>
</reference>
<reference evidence="2" key="1">
    <citation type="journal article" date="2018" name="Genome Biol.">
        <title>SKESA: strategic k-mer extension for scrupulous assemblies.</title>
        <authorList>
            <person name="Souvorov A."/>
            <person name="Agarwala R."/>
            <person name="Lipman D.J."/>
        </authorList>
    </citation>
    <scope>NUCLEOTIDE SEQUENCE</scope>
    <source>
        <strain evidence="2">Salmonella enterica</strain>
    </source>
</reference>
<comment type="caution">
    <text evidence="2">The sequence shown here is derived from an EMBL/GenBank/DDBJ whole genome shotgun (WGS) entry which is preliminary data.</text>
</comment>
<dbReference type="EMBL" id="AAHEIV010000021">
    <property type="protein sequence ID" value="EBV1853344.1"/>
    <property type="molecule type" value="Genomic_DNA"/>
</dbReference>
<sequence>MSNTVCSNESCKKEFIYWEHSGGFPGGKEKEPIVCPYCGHINGYEMTSGLISSKKLEDR</sequence>
<proteinExistence type="predicted"/>
<name>A0A3U7ZJZ5_SALET</name>
<organism evidence="2">
    <name type="scientific">Salmonella enterica subsp. enterica serovar Bredeney</name>
    <dbReference type="NCBI Taxonomy" id="134047"/>
    <lineage>
        <taxon>Bacteria</taxon>
        <taxon>Pseudomonadati</taxon>
        <taxon>Pseudomonadota</taxon>
        <taxon>Gammaproteobacteria</taxon>
        <taxon>Enterobacterales</taxon>
        <taxon>Enterobacteriaceae</taxon>
        <taxon>Salmonella</taxon>
    </lineage>
</organism>
<dbReference type="EMBL" id="DAAQYW010000006">
    <property type="protein sequence ID" value="HAE1442757.1"/>
    <property type="molecule type" value="Genomic_DNA"/>
</dbReference>
<accession>A0A3U7ZJZ5</accession>